<dbReference type="PANTHER" id="PTHR34308">
    <property type="entry name" value="COBALAMIN BIOSYNTHESIS PROTEIN CBIB"/>
    <property type="match status" value="1"/>
</dbReference>
<evidence type="ECO:0000256" key="1">
    <source>
        <dbReference type="ARBA" id="ARBA00004651"/>
    </source>
</evidence>
<dbReference type="GO" id="GO:0005886">
    <property type="term" value="C:plasma membrane"/>
    <property type="evidence" value="ECO:0007669"/>
    <property type="project" value="UniProtKB-SubCell"/>
</dbReference>
<dbReference type="Proteomes" id="UP000199415">
    <property type="component" value="Unassembled WGS sequence"/>
</dbReference>
<reference evidence="10 11" key="1">
    <citation type="submission" date="2016-10" db="EMBL/GenBank/DDBJ databases">
        <authorList>
            <person name="de Groot N.N."/>
        </authorList>
    </citation>
    <scope>NUCLEOTIDE SEQUENCE [LARGE SCALE GENOMIC DNA]</scope>
    <source>
        <strain evidence="10 11">DSM 25584</strain>
    </source>
</reference>
<comment type="similarity">
    <text evidence="3">Belongs to the CobD/CbiB family.</text>
</comment>
<comment type="pathway">
    <text evidence="2">Cofactor biosynthesis; adenosylcobalamin biosynthesis.</text>
</comment>
<evidence type="ECO:0000256" key="8">
    <source>
        <dbReference type="ARBA" id="ARBA00023136"/>
    </source>
</evidence>
<feature type="transmembrane region" description="Helical" evidence="9">
    <location>
        <begin position="160"/>
        <end position="185"/>
    </location>
</feature>
<accession>A0A1G7R9I7</accession>
<feature type="transmembrane region" description="Helical" evidence="9">
    <location>
        <begin position="67"/>
        <end position="89"/>
    </location>
</feature>
<keyword evidence="6 9" id="KW-0812">Transmembrane</keyword>
<evidence type="ECO:0000256" key="7">
    <source>
        <dbReference type="ARBA" id="ARBA00022989"/>
    </source>
</evidence>
<evidence type="ECO:0000313" key="10">
    <source>
        <dbReference type="EMBL" id="SDG06809.1"/>
    </source>
</evidence>
<evidence type="ECO:0000256" key="4">
    <source>
        <dbReference type="ARBA" id="ARBA00022475"/>
    </source>
</evidence>
<evidence type="ECO:0000256" key="5">
    <source>
        <dbReference type="ARBA" id="ARBA00022573"/>
    </source>
</evidence>
<evidence type="ECO:0000256" key="3">
    <source>
        <dbReference type="ARBA" id="ARBA00006263"/>
    </source>
</evidence>
<dbReference type="GO" id="GO:0009236">
    <property type="term" value="P:cobalamin biosynthetic process"/>
    <property type="evidence" value="ECO:0007669"/>
    <property type="project" value="UniProtKB-UniPathway"/>
</dbReference>
<gene>
    <name evidence="10" type="ORF">SAMN05216241_10524</name>
</gene>
<keyword evidence="11" id="KW-1185">Reference proteome</keyword>
<feature type="transmembrane region" description="Helical" evidence="9">
    <location>
        <begin position="95"/>
        <end position="112"/>
    </location>
</feature>
<dbReference type="GO" id="GO:0048472">
    <property type="term" value="F:threonine-phosphate decarboxylase activity"/>
    <property type="evidence" value="ECO:0007669"/>
    <property type="project" value="InterPro"/>
</dbReference>
<dbReference type="RefSeq" id="WP_176758581.1">
    <property type="nucleotide sequence ID" value="NZ_FNCE01000005.1"/>
</dbReference>
<evidence type="ECO:0000256" key="9">
    <source>
        <dbReference type="SAM" id="Phobius"/>
    </source>
</evidence>
<dbReference type="AlphaFoldDB" id="A0A1G7R9I7"/>
<organism evidence="10 11">
    <name type="scientific">Limimonas halophila</name>
    <dbReference type="NCBI Taxonomy" id="1082479"/>
    <lineage>
        <taxon>Bacteria</taxon>
        <taxon>Pseudomonadati</taxon>
        <taxon>Pseudomonadota</taxon>
        <taxon>Alphaproteobacteria</taxon>
        <taxon>Rhodospirillales</taxon>
        <taxon>Rhodovibrionaceae</taxon>
        <taxon>Limimonas</taxon>
    </lineage>
</organism>
<dbReference type="Pfam" id="PF03186">
    <property type="entry name" value="CobD_Cbib"/>
    <property type="match status" value="1"/>
</dbReference>
<evidence type="ECO:0000256" key="6">
    <source>
        <dbReference type="ARBA" id="ARBA00022692"/>
    </source>
</evidence>
<dbReference type="STRING" id="1082479.SAMN05216241_10524"/>
<dbReference type="InterPro" id="IPR004485">
    <property type="entry name" value="Cobalamin_biosynth_CobD/CbiB"/>
</dbReference>
<keyword evidence="8 9" id="KW-0472">Membrane</keyword>
<comment type="subcellular location">
    <subcellularLocation>
        <location evidence="1">Cell membrane</location>
        <topology evidence="1">Multi-pass membrane protein</topology>
    </subcellularLocation>
</comment>
<evidence type="ECO:0000313" key="11">
    <source>
        <dbReference type="Proteomes" id="UP000199415"/>
    </source>
</evidence>
<keyword evidence="7 9" id="KW-1133">Transmembrane helix</keyword>
<dbReference type="UniPathway" id="UPA00148"/>
<protein>
    <submittedName>
        <fullName evidence="10">Adenosylcobinamide-phosphate synthase</fullName>
    </submittedName>
</protein>
<sequence>MDFFPAPGAFGASDPLFILLAALALEAYAGDFVARLPWLPHPRGVMARAAADLERRLNRPQRGRNALIVRGAAVAVGLGIAALASGAGIELFTRHFQFAWILEVILLVPLIGQRATGRTAGRLSAALDTGRVADAREHARVLAGDVLDPQRLDKLDARGIAIAAIGGLAERYASAVVAPIFWYIILGLPGVFLQQGVRVVAAVVATGNRPGGGGYDPAREGDFAFAAVRLNTALEWIPDKIAGLLIILAAAFVPTMKPQTALRRLKKAPWWSIGALGGALNLPARRDRVLSPAGAPSGHEVGRALAIYTVACVLDVGLVALITVLYHGL</sequence>
<dbReference type="PANTHER" id="PTHR34308:SF1">
    <property type="entry name" value="COBALAMIN BIOSYNTHESIS PROTEIN CBIB"/>
    <property type="match status" value="1"/>
</dbReference>
<feature type="transmembrane region" description="Helical" evidence="9">
    <location>
        <begin position="305"/>
        <end position="326"/>
    </location>
</feature>
<proteinExistence type="inferred from homology"/>
<keyword evidence="4" id="KW-1003">Cell membrane</keyword>
<name>A0A1G7R9I7_9PROT</name>
<feature type="transmembrane region" description="Helical" evidence="9">
    <location>
        <begin position="240"/>
        <end position="256"/>
    </location>
</feature>
<keyword evidence="5" id="KW-0169">Cobalamin biosynthesis</keyword>
<evidence type="ECO:0000256" key="2">
    <source>
        <dbReference type="ARBA" id="ARBA00004953"/>
    </source>
</evidence>
<dbReference type="EMBL" id="FNCE01000005">
    <property type="protein sequence ID" value="SDG06809.1"/>
    <property type="molecule type" value="Genomic_DNA"/>
</dbReference>
<feature type="transmembrane region" description="Helical" evidence="9">
    <location>
        <begin position="16"/>
        <end position="38"/>
    </location>
</feature>